<protein>
    <submittedName>
        <fullName evidence="5">Helix-turn-helix transcriptional regulator</fullName>
    </submittedName>
</protein>
<dbReference type="AlphaFoldDB" id="A0AAE3QQZ4"/>
<accession>A0AAE3QQZ4</accession>
<dbReference type="SMART" id="SM00342">
    <property type="entry name" value="HTH_ARAC"/>
    <property type="match status" value="1"/>
</dbReference>
<dbReference type="PANTHER" id="PTHR43280:SF32">
    <property type="entry name" value="TRANSCRIPTIONAL REGULATORY PROTEIN"/>
    <property type="match status" value="1"/>
</dbReference>
<proteinExistence type="predicted"/>
<dbReference type="InterPro" id="IPR003313">
    <property type="entry name" value="AraC-bd"/>
</dbReference>
<organism evidence="5 6">
    <name type="scientific">Xanthocytophaga flava</name>
    <dbReference type="NCBI Taxonomy" id="3048013"/>
    <lineage>
        <taxon>Bacteria</taxon>
        <taxon>Pseudomonadati</taxon>
        <taxon>Bacteroidota</taxon>
        <taxon>Cytophagia</taxon>
        <taxon>Cytophagales</taxon>
        <taxon>Rhodocytophagaceae</taxon>
        <taxon>Xanthocytophaga</taxon>
    </lineage>
</organism>
<dbReference type="GO" id="GO:0043565">
    <property type="term" value="F:sequence-specific DNA binding"/>
    <property type="evidence" value="ECO:0007669"/>
    <property type="project" value="InterPro"/>
</dbReference>
<dbReference type="PRINTS" id="PR00032">
    <property type="entry name" value="HTHARAC"/>
</dbReference>
<dbReference type="InterPro" id="IPR037923">
    <property type="entry name" value="HTH-like"/>
</dbReference>
<name>A0AAE3QQZ4_9BACT</name>
<evidence type="ECO:0000313" key="5">
    <source>
        <dbReference type="EMBL" id="MDJ1481254.1"/>
    </source>
</evidence>
<comment type="caution">
    <text evidence="5">The sequence shown here is derived from an EMBL/GenBank/DDBJ whole genome shotgun (WGS) entry which is preliminary data.</text>
</comment>
<dbReference type="RefSeq" id="WP_313978775.1">
    <property type="nucleotide sequence ID" value="NZ_JASJOS010000005.1"/>
</dbReference>
<feature type="domain" description="HTH araC/xylS-type" evidence="4">
    <location>
        <begin position="192"/>
        <end position="290"/>
    </location>
</feature>
<dbReference type="PANTHER" id="PTHR43280">
    <property type="entry name" value="ARAC-FAMILY TRANSCRIPTIONAL REGULATOR"/>
    <property type="match status" value="1"/>
</dbReference>
<dbReference type="Pfam" id="PF02311">
    <property type="entry name" value="AraC_binding"/>
    <property type="match status" value="1"/>
</dbReference>
<dbReference type="SUPFAM" id="SSF51215">
    <property type="entry name" value="Regulatory protein AraC"/>
    <property type="match status" value="1"/>
</dbReference>
<keyword evidence="1" id="KW-0805">Transcription regulation</keyword>
<dbReference type="InterPro" id="IPR020449">
    <property type="entry name" value="Tscrpt_reg_AraC-type_HTH"/>
</dbReference>
<dbReference type="PROSITE" id="PS01124">
    <property type="entry name" value="HTH_ARAC_FAMILY_2"/>
    <property type="match status" value="1"/>
</dbReference>
<keyword evidence="3" id="KW-0804">Transcription</keyword>
<dbReference type="InterPro" id="IPR009057">
    <property type="entry name" value="Homeodomain-like_sf"/>
</dbReference>
<evidence type="ECO:0000256" key="3">
    <source>
        <dbReference type="ARBA" id="ARBA00023163"/>
    </source>
</evidence>
<dbReference type="GO" id="GO:0003700">
    <property type="term" value="F:DNA-binding transcription factor activity"/>
    <property type="evidence" value="ECO:0007669"/>
    <property type="project" value="InterPro"/>
</dbReference>
<dbReference type="Pfam" id="PF12833">
    <property type="entry name" value="HTH_18"/>
    <property type="match status" value="1"/>
</dbReference>
<keyword evidence="2" id="KW-0238">DNA-binding</keyword>
<evidence type="ECO:0000256" key="2">
    <source>
        <dbReference type="ARBA" id="ARBA00023125"/>
    </source>
</evidence>
<reference evidence="5" key="1">
    <citation type="submission" date="2023-05" db="EMBL/GenBank/DDBJ databases">
        <authorList>
            <person name="Zhang X."/>
        </authorList>
    </citation>
    <scope>NUCLEOTIDE SEQUENCE</scope>
    <source>
        <strain evidence="5">YF14B1</strain>
    </source>
</reference>
<gene>
    <name evidence="5" type="ORF">QNI16_12220</name>
</gene>
<sequence>MKPVIPVYDICAIAQKTIDENDLLIERFSMYLQTRKKLWLPHRHSFYHLVMFTKGGGGHTIDFVQFPVVPFQIYFMIPGQVHSWDFEGEMDGYVINFSSEFFQPFLKDPDYLDQFSFFKGNCESSVVSLTESERERIVMLFEYMLEESSLEDKGKTDIIRALLLELFMRVDRIVLSSTSQLPKHNSNYHILREYQRLIDLHFATLKLPGEYVSFLNVTVDHLNEICKEFLGQSSGQLIRNRILLEAKRLLVNADLSISEIAYQLNFSDNSYFTKFFKKYTQITPESFRKQALIKVV</sequence>
<evidence type="ECO:0000256" key="1">
    <source>
        <dbReference type="ARBA" id="ARBA00023015"/>
    </source>
</evidence>
<dbReference type="EMBL" id="JASJOS010000005">
    <property type="protein sequence ID" value="MDJ1481254.1"/>
    <property type="molecule type" value="Genomic_DNA"/>
</dbReference>
<dbReference type="SUPFAM" id="SSF46689">
    <property type="entry name" value="Homeodomain-like"/>
    <property type="match status" value="1"/>
</dbReference>
<dbReference type="Proteomes" id="UP001241110">
    <property type="component" value="Unassembled WGS sequence"/>
</dbReference>
<evidence type="ECO:0000259" key="4">
    <source>
        <dbReference type="PROSITE" id="PS01124"/>
    </source>
</evidence>
<dbReference type="Gene3D" id="1.10.10.60">
    <property type="entry name" value="Homeodomain-like"/>
    <property type="match status" value="1"/>
</dbReference>
<dbReference type="InterPro" id="IPR018060">
    <property type="entry name" value="HTH_AraC"/>
</dbReference>
<evidence type="ECO:0000313" key="6">
    <source>
        <dbReference type="Proteomes" id="UP001241110"/>
    </source>
</evidence>